<evidence type="ECO:0000313" key="3">
    <source>
        <dbReference type="Proteomes" id="UP001059380"/>
    </source>
</evidence>
<feature type="transmembrane region" description="Helical" evidence="1">
    <location>
        <begin position="7"/>
        <end position="28"/>
    </location>
</feature>
<feature type="transmembrane region" description="Helical" evidence="1">
    <location>
        <begin position="115"/>
        <end position="136"/>
    </location>
</feature>
<organism evidence="2 3">
    <name type="scientific">Occallatibacter riparius</name>
    <dbReference type="NCBI Taxonomy" id="1002689"/>
    <lineage>
        <taxon>Bacteria</taxon>
        <taxon>Pseudomonadati</taxon>
        <taxon>Acidobacteriota</taxon>
        <taxon>Terriglobia</taxon>
        <taxon>Terriglobales</taxon>
        <taxon>Acidobacteriaceae</taxon>
        <taxon>Occallatibacter</taxon>
    </lineage>
</organism>
<protein>
    <submittedName>
        <fullName evidence="2">DUF6223 family protein</fullName>
    </submittedName>
</protein>
<dbReference type="InterPro" id="IPR045770">
    <property type="entry name" value="DUF6223"/>
</dbReference>
<evidence type="ECO:0000256" key="1">
    <source>
        <dbReference type="SAM" id="Phobius"/>
    </source>
</evidence>
<dbReference type="Pfam" id="PF19733">
    <property type="entry name" value="DUF6223"/>
    <property type="match status" value="1"/>
</dbReference>
<dbReference type="Proteomes" id="UP001059380">
    <property type="component" value="Chromosome"/>
</dbReference>
<feature type="transmembrane region" description="Helical" evidence="1">
    <location>
        <begin position="82"/>
        <end position="103"/>
    </location>
</feature>
<feature type="transmembrane region" description="Helical" evidence="1">
    <location>
        <begin position="48"/>
        <end position="70"/>
    </location>
</feature>
<keyword evidence="1" id="KW-0472">Membrane</keyword>
<reference evidence="2" key="1">
    <citation type="submission" date="2021-04" db="EMBL/GenBank/DDBJ databases">
        <title>Phylogenetic analysis of Acidobacteriaceae.</title>
        <authorList>
            <person name="Qiu L."/>
            <person name="Zhang Q."/>
        </authorList>
    </citation>
    <scope>NUCLEOTIDE SEQUENCE</scope>
    <source>
        <strain evidence="2">DSM 25168</strain>
    </source>
</reference>
<dbReference type="KEGG" id="orp:MOP44_13370"/>
<sequence>MRRTFAITLCIVAAAALFVGLVHIVLVAAHLSEPAANTVHGLTIRRLWATAASLLALVAAVGGGISLARAFNRSHANSTRRFAFSALIAGSVAAAAGWLNLAYARGGPGTGNGVVGGAAAFVLGLVAVALGAIALARFRRTALNPRQTT</sequence>
<dbReference type="RefSeq" id="WP_260796543.1">
    <property type="nucleotide sequence ID" value="NZ_CP093313.1"/>
</dbReference>
<evidence type="ECO:0000313" key="2">
    <source>
        <dbReference type="EMBL" id="UWZ86905.1"/>
    </source>
</evidence>
<keyword evidence="1" id="KW-1133">Transmembrane helix</keyword>
<proteinExistence type="predicted"/>
<dbReference type="EMBL" id="CP093313">
    <property type="protein sequence ID" value="UWZ86905.1"/>
    <property type="molecule type" value="Genomic_DNA"/>
</dbReference>
<keyword evidence="1" id="KW-0812">Transmembrane</keyword>
<gene>
    <name evidence="2" type="ORF">MOP44_13370</name>
</gene>
<dbReference type="AlphaFoldDB" id="A0A9J7BWP6"/>
<keyword evidence="3" id="KW-1185">Reference proteome</keyword>
<accession>A0A9J7BWP6</accession>
<name>A0A9J7BWP6_9BACT</name>